<dbReference type="InterPro" id="IPR004090">
    <property type="entry name" value="Chemotax_Me-accpt_rcpt"/>
</dbReference>
<dbReference type="Pfam" id="PF17202">
    <property type="entry name" value="sCache_3_3"/>
    <property type="match status" value="1"/>
</dbReference>
<feature type="domain" description="HAMP" evidence="11">
    <location>
        <begin position="202"/>
        <end position="251"/>
    </location>
</feature>
<comment type="subcellular location">
    <subcellularLocation>
        <location evidence="1">Cell membrane</location>
        <topology evidence="1">Multi-pass membrane protein</topology>
    </subcellularLocation>
</comment>
<dbReference type="PROSITE" id="PS50111">
    <property type="entry name" value="CHEMOTAXIS_TRANSDUC_2"/>
    <property type="match status" value="1"/>
</dbReference>
<dbReference type="AlphaFoldDB" id="A0AA48GSZ5"/>
<dbReference type="GO" id="GO:0007165">
    <property type="term" value="P:signal transduction"/>
    <property type="evidence" value="ECO:0007669"/>
    <property type="project" value="UniProtKB-KW"/>
</dbReference>
<evidence type="ECO:0000256" key="7">
    <source>
        <dbReference type="ARBA" id="ARBA00029447"/>
    </source>
</evidence>
<feature type="domain" description="Methyl-accepting transducer" evidence="10">
    <location>
        <begin position="263"/>
        <end position="499"/>
    </location>
</feature>
<evidence type="ECO:0000256" key="4">
    <source>
        <dbReference type="ARBA" id="ARBA00022989"/>
    </source>
</evidence>
<keyword evidence="3 9" id="KW-0812">Transmembrane</keyword>
<dbReference type="GO" id="GO:0004888">
    <property type="term" value="F:transmembrane signaling receptor activity"/>
    <property type="evidence" value="ECO:0007669"/>
    <property type="project" value="InterPro"/>
</dbReference>
<keyword evidence="4 9" id="KW-1133">Transmembrane helix</keyword>
<dbReference type="SUPFAM" id="SSF103190">
    <property type="entry name" value="Sensory domain-like"/>
    <property type="match status" value="1"/>
</dbReference>
<keyword evidence="6 8" id="KW-0807">Transducer</keyword>
<dbReference type="SMART" id="SM00304">
    <property type="entry name" value="HAMP"/>
    <property type="match status" value="1"/>
</dbReference>
<accession>A0AA48GSZ5</accession>
<evidence type="ECO:0000256" key="9">
    <source>
        <dbReference type="SAM" id="Phobius"/>
    </source>
</evidence>
<evidence type="ECO:0000256" key="5">
    <source>
        <dbReference type="ARBA" id="ARBA00023136"/>
    </source>
</evidence>
<dbReference type="Gene3D" id="1.10.287.950">
    <property type="entry name" value="Methyl-accepting chemotaxis protein"/>
    <property type="match status" value="1"/>
</dbReference>
<protein>
    <submittedName>
        <fullName evidence="12">Methyl-accepting chemotaxis protein</fullName>
    </submittedName>
</protein>
<dbReference type="Proteomes" id="UP001238179">
    <property type="component" value="Chromosome"/>
</dbReference>
<keyword evidence="5 9" id="KW-0472">Membrane</keyword>
<evidence type="ECO:0000256" key="2">
    <source>
        <dbReference type="ARBA" id="ARBA00022475"/>
    </source>
</evidence>
<evidence type="ECO:0000256" key="8">
    <source>
        <dbReference type="PROSITE-ProRule" id="PRU00284"/>
    </source>
</evidence>
<dbReference type="PANTHER" id="PTHR32089">
    <property type="entry name" value="METHYL-ACCEPTING CHEMOTAXIS PROTEIN MCPB"/>
    <property type="match status" value="1"/>
</dbReference>
<evidence type="ECO:0000313" key="13">
    <source>
        <dbReference type="Proteomes" id="UP001238179"/>
    </source>
</evidence>
<evidence type="ECO:0000256" key="3">
    <source>
        <dbReference type="ARBA" id="ARBA00022692"/>
    </source>
</evidence>
<evidence type="ECO:0000256" key="6">
    <source>
        <dbReference type="ARBA" id="ARBA00023224"/>
    </source>
</evidence>
<dbReference type="KEGG" id="msil:METEAL_29140"/>
<dbReference type="PROSITE" id="PS50885">
    <property type="entry name" value="HAMP"/>
    <property type="match status" value="1"/>
</dbReference>
<proteinExistence type="inferred from homology"/>
<dbReference type="GO" id="GO:0006935">
    <property type="term" value="P:chemotaxis"/>
    <property type="evidence" value="ECO:0007669"/>
    <property type="project" value="InterPro"/>
</dbReference>
<dbReference type="GO" id="GO:0005886">
    <property type="term" value="C:plasma membrane"/>
    <property type="evidence" value="ECO:0007669"/>
    <property type="project" value="UniProtKB-SubCell"/>
</dbReference>
<name>A0AA48GSZ5_9BACT</name>
<evidence type="ECO:0000259" key="11">
    <source>
        <dbReference type="PROSITE" id="PS50885"/>
    </source>
</evidence>
<dbReference type="InterPro" id="IPR029151">
    <property type="entry name" value="Sensor-like_sf"/>
</dbReference>
<dbReference type="Pfam" id="PF00015">
    <property type="entry name" value="MCPsignal"/>
    <property type="match status" value="1"/>
</dbReference>
<dbReference type="SUPFAM" id="SSF58104">
    <property type="entry name" value="Methyl-accepting chemotaxis protein (MCP) signaling domain"/>
    <property type="match status" value="1"/>
</dbReference>
<evidence type="ECO:0000259" key="10">
    <source>
        <dbReference type="PROSITE" id="PS50111"/>
    </source>
</evidence>
<dbReference type="InterPro" id="IPR003660">
    <property type="entry name" value="HAMP_dom"/>
</dbReference>
<feature type="transmembrane region" description="Helical" evidence="9">
    <location>
        <begin position="7"/>
        <end position="31"/>
    </location>
</feature>
<dbReference type="InterPro" id="IPR033463">
    <property type="entry name" value="sCache_3"/>
</dbReference>
<dbReference type="CDD" id="cd06225">
    <property type="entry name" value="HAMP"/>
    <property type="match status" value="1"/>
</dbReference>
<keyword evidence="13" id="KW-1185">Reference proteome</keyword>
<keyword evidence="2" id="KW-1003">Cell membrane</keyword>
<evidence type="ECO:0000256" key="1">
    <source>
        <dbReference type="ARBA" id="ARBA00004651"/>
    </source>
</evidence>
<dbReference type="PROSITE" id="PS51257">
    <property type="entry name" value="PROKAR_LIPOPROTEIN"/>
    <property type="match status" value="1"/>
</dbReference>
<sequence>MKIGQKFSVISGAMIACTTAAMMLLSLTIMYRALGRQASTAQEGAMKTLIELLDQKGKGFRISDGKLFVGDCLLNDNNELPDKVKALCGGTATLFMGDTRVATNVMTPEGKRAIGTKLQGPAREAVLGRGERYRGEASILGETYLAAYDPIKNAAGETIGVLFVGIEKSEYFSSFYQMIWIVAGMTATALVVAYFIVSHFANKMTRPLSRIAAGMEHSDLTLTLEAGGDDEVGALSKAFNAYNHGLKERIQHVADFAGRVASGSTELSASADEIERTVTEIAKVSENLKAEGESVTEAIGDLSKNAGVVAASTKESEQESRNAVLDTERSAEAGENVVRSMDEIQAVMKQIVGAVQVIKEIANQTNLLSLNAAIEAAKAGTHGKGFAVVAEEVRKLAERSGTAAKEIEGLIQRTGAAVEGGMTSVNANMESLDAIRKRITGMASKIQRIGDVADGQAATSAQVSASMSSTALGLAQNATATHELTATVHEIAKTSEDLSRVAEGLQGLVKEFRL</sequence>
<dbReference type="InterPro" id="IPR004089">
    <property type="entry name" value="MCPsignal_dom"/>
</dbReference>
<dbReference type="SMART" id="SM00283">
    <property type="entry name" value="MA"/>
    <property type="match status" value="1"/>
</dbReference>
<dbReference type="RefSeq" id="WP_316412409.1">
    <property type="nucleotide sequence ID" value="NZ_AP027080.1"/>
</dbReference>
<comment type="similarity">
    <text evidence="7">Belongs to the methyl-accepting chemotaxis (MCP) protein family.</text>
</comment>
<dbReference type="Pfam" id="PF00672">
    <property type="entry name" value="HAMP"/>
    <property type="match status" value="1"/>
</dbReference>
<dbReference type="EMBL" id="AP027080">
    <property type="protein sequence ID" value="BDU73740.1"/>
    <property type="molecule type" value="Genomic_DNA"/>
</dbReference>
<reference evidence="13" key="1">
    <citation type="journal article" date="2023" name="Int. J. Syst. Evol. Microbiol.">
        <title>Mesoterricola silvestris gen. nov., sp. nov., Mesoterricola sediminis sp. nov., Geothrix oryzae sp. nov., Geothrix edaphica sp. nov., Geothrix rubra sp. nov., and Geothrix limicola sp. nov., six novel members of Acidobacteriota isolated from soils.</title>
        <authorList>
            <person name="Itoh H."/>
            <person name="Sugisawa Y."/>
            <person name="Mise K."/>
            <person name="Xu Z."/>
            <person name="Kuniyasu M."/>
            <person name="Ushijima N."/>
            <person name="Kawano K."/>
            <person name="Kobayashi E."/>
            <person name="Shiratori Y."/>
            <person name="Masuda Y."/>
            <person name="Senoo K."/>
        </authorList>
    </citation>
    <scope>NUCLEOTIDE SEQUENCE [LARGE SCALE GENOMIC DNA]</scope>
    <source>
        <strain evidence="13">W79</strain>
    </source>
</reference>
<dbReference type="PANTHER" id="PTHR32089:SF112">
    <property type="entry name" value="LYSOZYME-LIKE PROTEIN-RELATED"/>
    <property type="match status" value="1"/>
</dbReference>
<organism evidence="12 13">
    <name type="scientific">Mesoterricola silvestris</name>
    <dbReference type="NCBI Taxonomy" id="2927979"/>
    <lineage>
        <taxon>Bacteria</taxon>
        <taxon>Pseudomonadati</taxon>
        <taxon>Acidobacteriota</taxon>
        <taxon>Holophagae</taxon>
        <taxon>Holophagales</taxon>
        <taxon>Holophagaceae</taxon>
        <taxon>Mesoterricola</taxon>
    </lineage>
</organism>
<feature type="transmembrane region" description="Helical" evidence="9">
    <location>
        <begin position="178"/>
        <end position="197"/>
    </location>
</feature>
<evidence type="ECO:0000313" key="12">
    <source>
        <dbReference type="EMBL" id="BDU73740.1"/>
    </source>
</evidence>
<dbReference type="PRINTS" id="PR00260">
    <property type="entry name" value="CHEMTRNSDUCR"/>
</dbReference>
<gene>
    <name evidence="12" type="primary">mcp40H-7</name>
    <name evidence="12" type="ORF">METEAL_29140</name>
</gene>